<organism evidence="2">
    <name type="scientific">Tetraodon nigroviridis</name>
    <name type="common">Spotted green pufferfish</name>
    <name type="synonym">Chelonodon nigroviridis</name>
    <dbReference type="NCBI Taxonomy" id="99883"/>
    <lineage>
        <taxon>Eukaryota</taxon>
        <taxon>Metazoa</taxon>
        <taxon>Chordata</taxon>
        <taxon>Craniata</taxon>
        <taxon>Vertebrata</taxon>
        <taxon>Euteleostomi</taxon>
        <taxon>Actinopterygii</taxon>
        <taxon>Neopterygii</taxon>
        <taxon>Teleostei</taxon>
        <taxon>Neoteleostei</taxon>
        <taxon>Acanthomorphata</taxon>
        <taxon>Eupercaria</taxon>
        <taxon>Tetraodontiformes</taxon>
        <taxon>Tetradontoidea</taxon>
        <taxon>Tetraodontidae</taxon>
        <taxon>Tetraodon</taxon>
    </lineage>
</organism>
<reference evidence="2" key="1">
    <citation type="journal article" date="2004" name="Nature">
        <title>Genome duplication in the teleost fish Tetraodon nigroviridis reveals the early vertebrate proto-karyotype.</title>
        <authorList>
            <person name="Jaillon O."/>
            <person name="Aury J.-M."/>
            <person name="Brunet F."/>
            <person name="Petit J.-L."/>
            <person name="Stange-Thomann N."/>
            <person name="Mauceli E."/>
            <person name="Bouneau L."/>
            <person name="Fischer C."/>
            <person name="Ozouf-Costaz C."/>
            <person name="Bernot A."/>
            <person name="Nicaud S."/>
            <person name="Jaffe D."/>
            <person name="Fisher S."/>
            <person name="Lutfalla G."/>
            <person name="Dossat C."/>
            <person name="Segurens B."/>
            <person name="Dasilva C."/>
            <person name="Salanoubat M."/>
            <person name="Levy M."/>
            <person name="Boudet N."/>
            <person name="Castellano S."/>
            <person name="Anthouard V."/>
            <person name="Jubin C."/>
            <person name="Castelli V."/>
            <person name="Katinka M."/>
            <person name="Vacherie B."/>
            <person name="Biemont C."/>
            <person name="Skalli Z."/>
            <person name="Cattolico L."/>
            <person name="Poulain J."/>
            <person name="De Berardinis V."/>
            <person name="Cruaud C."/>
            <person name="Duprat S."/>
            <person name="Brottier P."/>
            <person name="Coutanceau J.-P."/>
            <person name="Gouzy J."/>
            <person name="Parra G."/>
            <person name="Lardier G."/>
            <person name="Chapple C."/>
            <person name="McKernan K.J."/>
            <person name="McEwan P."/>
            <person name="Bosak S."/>
            <person name="Kellis M."/>
            <person name="Volff J.-N."/>
            <person name="Guigo R."/>
            <person name="Zody M.C."/>
            <person name="Mesirov J."/>
            <person name="Lindblad-Toh K."/>
            <person name="Birren B."/>
            <person name="Nusbaum C."/>
            <person name="Kahn D."/>
            <person name="Robinson-Rechavi M."/>
            <person name="Laudet V."/>
            <person name="Schachter V."/>
            <person name="Quetier F."/>
            <person name="Saurin W."/>
            <person name="Scarpelli C."/>
            <person name="Wincker P."/>
            <person name="Lander E.S."/>
            <person name="Weissenbach J."/>
            <person name="Roest Crollius H."/>
        </authorList>
    </citation>
    <scope>NUCLEOTIDE SEQUENCE [LARGE SCALE GENOMIC DNA]</scope>
</reference>
<dbReference type="PANTHER" id="PTHR31514">
    <property type="entry name" value="MUSCULAR LMNA-INTERACTING PROTEIN MLIP"/>
    <property type="match status" value="1"/>
</dbReference>
<dbReference type="Pfam" id="PF15274">
    <property type="entry name" value="MLIP"/>
    <property type="match status" value="1"/>
</dbReference>
<proteinExistence type="predicted"/>
<dbReference type="PANTHER" id="PTHR31514:SF1">
    <property type="entry name" value="MUSCULAR LMNA-INTERACTING PROTEIN"/>
    <property type="match status" value="1"/>
</dbReference>
<evidence type="ECO:0000313" key="2">
    <source>
        <dbReference type="EMBL" id="CAG09418.1"/>
    </source>
</evidence>
<evidence type="ECO:0000256" key="1">
    <source>
        <dbReference type="SAM" id="MobiDB-lite"/>
    </source>
</evidence>
<feature type="region of interest" description="Disordered" evidence="1">
    <location>
        <begin position="203"/>
        <end position="222"/>
    </location>
</feature>
<feature type="compositionally biased region" description="Pro residues" evidence="1">
    <location>
        <begin position="356"/>
        <end position="366"/>
    </location>
</feature>
<feature type="compositionally biased region" description="Low complexity" evidence="1">
    <location>
        <begin position="367"/>
        <end position="388"/>
    </location>
</feature>
<feature type="region of interest" description="Disordered" evidence="1">
    <location>
        <begin position="477"/>
        <end position="508"/>
    </location>
</feature>
<reference evidence="2" key="2">
    <citation type="submission" date="2004-02" db="EMBL/GenBank/DDBJ databases">
        <authorList>
            <consortium name="Genoscope"/>
            <consortium name="Whitehead Institute Centre for Genome Research"/>
        </authorList>
    </citation>
    <scope>NUCLEOTIDE SEQUENCE</scope>
</reference>
<name>Q4RQB4_TETNG</name>
<accession>Q4RQB4</accession>
<comment type="caution">
    <text evidence="2">The sequence shown here is derived from an EMBL/GenBank/DDBJ whole genome shotgun (WGS) entry which is preliminary data.</text>
</comment>
<feature type="region of interest" description="Disordered" evidence="1">
    <location>
        <begin position="155"/>
        <end position="179"/>
    </location>
</feature>
<feature type="compositionally biased region" description="Basic and acidic residues" evidence="1">
    <location>
        <begin position="319"/>
        <end position="332"/>
    </location>
</feature>
<sequence length="614" mass="66261">MCGWSLRCLLSSPASLSRTVSPCSSVLSGVFSPAVVQIKKHFLAPGSSLIHTPQTCFTSCESLSSSSFCPQSPPPRRRPPLTRLSLLTAILRKGRLPVLSPAVQRPYTPCWPVNPVTLSFCNACSAASSVASIPLELSSQFSSTTSVDSQSHIHREPHRCTAAPVPPEHIRSSSTSRWEQVISPPPVKADTFSHTSLPRFCSDSGSVSPAPQAHRAAAKIQHRPNVFISKSFKLEPQTAHVRGHADQLPTNSASSKHIHGQKTPGSHPGPAKNSSLSKLHMLSEKLRSPPRSSFHPSPSPSLTGAASPLPSSWPVAGRSHTDRSAKTSEGTHKALNLPPASHSHACSPRWLSPVGSPAPTPSPAPPNRELSLSPSLSLRSTPSPRPESGVSDYSDREGKKRKTHRIKLSYKSLAAIPTNTLLLDQQVIDEQVERGDSLCGAVDKGVPDPHAEMCSPAQFRQQSAELYAVIDEILADSIPGTPQHSRTPTPIPGLQAKQKNSSSPKSLGRETKYASLCSLFPSNTVDRNQPRAKQMKARIIRPMTAFPALRVEDEEGYQRDAFGQLDMKGSSGDSTKAEAEKDFYSLSTCEGLRDTWKTESRSPSTAWDLQITEV</sequence>
<dbReference type="InterPro" id="IPR029331">
    <property type="entry name" value="MLIP"/>
</dbReference>
<protein>
    <submittedName>
        <fullName evidence="2">(spotted green pufferfish) hypothetical protein</fullName>
    </submittedName>
</protein>
<dbReference type="AlphaFoldDB" id="Q4RQB4"/>
<feature type="region of interest" description="Disordered" evidence="1">
    <location>
        <begin position="238"/>
        <end position="403"/>
    </location>
</feature>
<gene>
    <name evidence="2" type="ORF">GSTENG00030681001</name>
</gene>
<dbReference type="OrthoDB" id="9907594at2759"/>
<dbReference type="EMBL" id="CAAE01015006">
    <property type="protein sequence ID" value="CAG09418.1"/>
    <property type="molecule type" value="Genomic_DNA"/>
</dbReference>
<dbReference type="KEGG" id="tng:GSTEN00030681G001"/>